<dbReference type="CDD" id="cd01179">
    <property type="entry name" value="IPT_plexin_repeat2"/>
    <property type="match status" value="1"/>
</dbReference>
<dbReference type="Gene3D" id="2.130.10.10">
    <property type="entry name" value="YVTN repeat-like/Quinoprotein amine dehydrogenase"/>
    <property type="match status" value="1"/>
</dbReference>
<dbReference type="InterPro" id="IPR016201">
    <property type="entry name" value="PSI"/>
</dbReference>
<keyword evidence="8" id="KW-0472">Membrane</keyword>
<dbReference type="InterPro" id="IPR041019">
    <property type="entry name" value="TIG1_plexin"/>
</dbReference>
<keyword evidence="4" id="KW-0812">Transmembrane</keyword>
<keyword evidence="9" id="KW-1015">Disulfide bond</keyword>
<feature type="domain" description="Sema" evidence="14">
    <location>
        <begin position="165"/>
        <end position="636"/>
    </location>
</feature>
<feature type="region of interest" description="Disordered" evidence="13">
    <location>
        <begin position="899"/>
        <end position="989"/>
    </location>
</feature>
<evidence type="ECO:0000256" key="12">
    <source>
        <dbReference type="PROSITE-ProRule" id="PRU00352"/>
    </source>
</evidence>
<dbReference type="InterPro" id="IPR002165">
    <property type="entry name" value="Plexin_repeat"/>
</dbReference>
<evidence type="ECO:0000256" key="10">
    <source>
        <dbReference type="ARBA" id="ARBA00023170"/>
    </source>
</evidence>
<feature type="compositionally biased region" description="Basic and acidic residues" evidence="13">
    <location>
        <begin position="2032"/>
        <end position="2041"/>
    </location>
</feature>
<feature type="region of interest" description="Disordered" evidence="13">
    <location>
        <begin position="849"/>
        <end position="880"/>
    </location>
</feature>
<evidence type="ECO:0000313" key="15">
    <source>
        <dbReference type="Proteomes" id="UP000886700"/>
    </source>
</evidence>
<dbReference type="InterPro" id="IPR031148">
    <property type="entry name" value="Plexin"/>
</dbReference>
<evidence type="ECO:0000256" key="1">
    <source>
        <dbReference type="ARBA" id="ARBA00004251"/>
    </source>
</evidence>
<dbReference type="Pfam" id="PF24317">
    <property type="entry name" value="PSI_Plexin-B"/>
    <property type="match status" value="1"/>
</dbReference>
<evidence type="ECO:0000256" key="9">
    <source>
        <dbReference type="ARBA" id="ARBA00023157"/>
    </source>
</evidence>
<dbReference type="Gene3D" id="1.10.506.10">
    <property type="entry name" value="GTPase Activation - p120gap, domain 1"/>
    <property type="match status" value="2"/>
</dbReference>
<accession>A0ABM2WXT1</accession>
<keyword evidence="10" id="KW-0675">Receptor</keyword>
<evidence type="ECO:0000256" key="2">
    <source>
        <dbReference type="ARBA" id="ARBA00010297"/>
    </source>
</evidence>
<dbReference type="SUPFAM" id="SSF48350">
    <property type="entry name" value="GTPase activation domain, GAP"/>
    <property type="match status" value="1"/>
</dbReference>
<dbReference type="SUPFAM" id="SSF101912">
    <property type="entry name" value="Sema domain"/>
    <property type="match status" value="1"/>
</dbReference>
<dbReference type="Proteomes" id="UP000886700">
    <property type="component" value="Unplaced"/>
</dbReference>
<dbReference type="InterPro" id="IPR013548">
    <property type="entry name" value="Plexin_cytoplasmic_RasGAP_dom"/>
</dbReference>
<evidence type="ECO:0000256" key="13">
    <source>
        <dbReference type="SAM" id="MobiDB-lite"/>
    </source>
</evidence>
<dbReference type="SMART" id="SM00630">
    <property type="entry name" value="Sema"/>
    <property type="match status" value="1"/>
</dbReference>
<dbReference type="InterPro" id="IPR008936">
    <property type="entry name" value="Rho_GTPase_activation_prot"/>
</dbReference>
<comment type="subcellular location">
    <subcellularLocation>
        <location evidence="1">Cell membrane</location>
        <topology evidence="1">Single-pass type I membrane protein</topology>
    </subcellularLocation>
</comment>
<dbReference type="Pfam" id="PF24479">
    <property type="entry name" value="PSI_PlexinA-B"/>
    <property type="match status" value="1"/>
</dbReference>
<organism evidence="15 16">
    <name type="scientific">Mesocricetus auratus</name>
    <name type="common">Golden hamster</name>
    <dbReference type="NCBI Taxonomy" id="10036"/>
    <lineage>
        <taxon>Eukaryota</taxon>
        <taxon>Metazoa</taxon>
        <taxon>Chordata</taxon>
        <taxon>Craniata</taxon>
        <taxon>Vertebrata</taxon>
        <taxon>Euteleostomi</taxon>
        <taxon>Mammalia</taxon>
        <taxon>Eutheria</taxon>
        <taxon>Euarchontoglires</taxon>
        <taxon>Glires</taxon>
        <taxon>Rodentia</taxon>
        <taxon>Myomorpha</taxon>
        <taxon>Muroidea</taxon>
        <taxon>Cricetidae</taxon>
        <taxon>Cricetinae</taxon>
        <taxon>Mesocricetus</taxon>
    </lineage>
</organism>
<dbReference type="InterPro" id="IPR046800">
    <property type="entry name" value="Plexin_RBD"/>
</dbReference>
<evidence type="ECO:0000259" key="14">
    <source>
        <dbReference type="PROSITE" id="PS51004"/>
    </source>
</evidence>
<dbReference type="PANTHER" id="PTHR22625">
    <property type="entry name" value="PLEXIN"/>
    <property type="match status" value="1"/>
</dbReference>
<dbReference type="Pfam" id="PF20170">
    <property type="entry name" value="Plexin_RBD"/>
    <property type="match status" value="1"/>
</dbReference>
<dbReference type="Pfam" id="PF08337">
    <property type="entry name" value="Plexin_cytopl"/>
    <property type="match status" value="1"/>
</dbReference>
<feature type="compositionally biased region" description="Low complexity" evidence="13">
    <location>
        <begin position="921"/>
        <end position="931"/>
    </location>
</feature>
<evidence type="ECO:0000256" key="4">
    <source>
        <dbReference type="ARBA" id="ARBA00022692"/>
    </source>
</evidence>
<dbReference type="InterPro" id="IPR015943">
    <property type="entry name" value="WD40/YVTN_repeat-like_dom_sf"/>
</dbReference>
<evidence type="ECO:0000256" key="6">
    <source>
        <dbReference type="ARBA" id="ARBA00022737"/>
    </source>
</evidence>
<dbReference type="RefSeq" id="XP_040595509.1">
    <property type="nucleotide sequence ID" value="XM_040739575.1"/>
</dbReference>
<dbReference type="InterPro" id="IPR057533">
    <property type="entry name" value="PSI_Plexin-B"/>
</dbReference>
<dbReference type="Pfam" id="PF17960">
    <property type="entry name" value="TIG_plexin"/>
    <property type="match status" value="1"/>
</dbReference>
<feature type="compositionally biased region" description="Polar residues" evidence="13">
    <location>
        <begin position="944"/>
        <end position="957"/>
    </location>
</feature>
<dbReference type="SMART" id="SM00423">
    <property type="entry name" value="PSI"/>
    <property type="match status" value="3"/>
</dbReference>
<keyword evidence="11" id="KW-0325">Glycoprotein</keyword>
<dbReference type="Gene3D" id="3.10.20.90">
    <property type="entry name" value="Phosphatidylinositol 3-kinase Catalytic Subunit, Chain A, domain 1"/>
    <property type="match status" value="1"/>
</dbReference>
<dbReference type="InterPro" id="IPR014756">
    <property type="entry name" value="Ig_E-set"/>
</dbReference>
<dbReference type="Pfam" id="PF01833">
    <property type="entry name" value="TIG"/>
    <property type="match status" value="3"/>
</dbReference>
<evidence type="ECO:0000256" key="8">
    <source>
        <dbReference type="ARBA" id="ARBA00023136"/>
    </source>
</evidence>
<proteinExistence type="inferred from homology"/>
<dbReference type="SMART" id="SM00429">
    <property type="entry name" value="IPT"/>
    <property type="match status" value="3"/>
</dbReference>
<protein>
    <submittedName>
        <fullName evidence="16">LOW QUALITY PROTEIN: plexin-B1</fullName>
    </submittedName>
</protein>
<evidence type="ECO:0000256" key="3">
    <source>
        <dbReference type="ARBA" id="ARBA00022475"/>
    </source>
</evidence>
<dbReference type="PANTHER" id="PTHR22625:SF36">
    <property type="entry name" value="PLEXIN-B1"/>
    <property type="match status" value="1"/>
</dbReference>
<evidence type="ECO:0000256" key="5">
    <source>
        <dbReference type="ARBA" id="ARBA00022729"/>
    </source>
</evidence>
<comment type="similarity">
    <text evidence="2">Belongs to the plexin family.</text>
</comment>
<dbReference type="Pfam" id="PF01437">
    <property type="entry name" value="PSI"/>
    <property type="match status" value="1"/>
</dbReference>
<evidence type="ECO:0000256" key="7">
    <source>
        <dbReference type="ARBA" id="ARBA00022989"/>
    </source>
</evidence>
<dbReference type="CDD" id="cd12793">
    <property type="entry name" value="RasGAP_plexin_B1"/>
    <property type="match status" value="1"/>
</dbReference>
<dbReference type="InterPro" id="IPR002909">
    <property type="entry name" value="IPT_dom"/>
</dbReference>
<dbReference type="SUPFAM" id="SSF81296">
    <property type="entry name" value="E set domains"/>
    <property type="match status" value="3"/>
</dbReference>
<name>A0ABM2WXT1_MESAU</name>
<dbReference type="CDD" id="cd01180">
    <property type="entry name" value="IPT_plexin_repeat1"/>
    <property type="match status" value="1"/>
</dbReference>
<dbReference type="GeneID" id="101827419"/>
<dbReference type="PROSITE" id="PS51004">
    <property type="entry name" value="SEMA"/>
    <property type="match status" value="1"/>
</dbReference>
<feature type="compositionally biased region" description="Low complexity" evidence="13">
    <location>
        <begin position="974"/>
        <end position="988"/>
    </location>
</feature>
<comment type="caution">
    <text evidence="12">Lacks conserved residue(s) required for the propagation of feature annotation.</text>
</comment>
<dbReference type="InterPro" id="IPR041362">
    <property type="entry name" value="TIG2_plexin"/>
</dbReference>
<feature type="region of interest" description="Disordered" evidence="13">
    <location>
        <begin position="2028"/>
        <end position="2052"/>
    </location>
</feature>
<dbReference type="Pfam" id="PF01403">
    <property type="entry name" value="Sema"/>
    <property type="match status" value="1"/>
</dbReference>
<evidence type="ECO:0000313" key="16">
    <source>
        <dbReference type="RefSeq" id="XP_040595509.1"/>
    </source>
</evidence>
<evidence type="ECO:0000256" key="11">
    <source>
        <dbReference type="ARBA" id="ARBA00023180"/>
    </source>
</evidence>
<reference evidence="16" key="1">
    <citation type="submission" date="2025-08" db="UniProtKB">
        <authorList>
            <consortium name="RefSeq"/>
        </authorList>
    </citation>
    <scope>IDENTIFICATION</scope>
    <source>
        <tissue evidence="16">Liver</tissue>
    </source>
</reference>
<keyword evidence="7" id="KW-1133">Transmembrane helix</keyword>
<gene>
    <name evidence="16" type="primary">Plxnb1</name>
</gene>
<keyword evidence="5" id="KW-0732">Signal</keyword>
<keyword evidence="3" id="KW-1003">Cell membrane</keyword>
<dbReference type="InterPro" id="IPR013783">
    <property type="entry name" value="Ig-like_fold"/>
</dbReference>
<dbReference type="InterPro" id="IPR001627">
    <property type="entry name" value="Semap_dom"/>
</dbReference>
<sequence length="2279" mass="248260">MGQVLGPQIAGGKPGCEGPGIRQCNVPGERTSARKDPGVFQGGSGDLLKASEFWIARGTRLGGKEEYPAYHSDCTLGSDSTTCRRENSRRWPAFHSFLGLSAGTREVCVSLYVQVTPAQVMLSSPDPASPARTCAVLGSPGHLSLVNPGNLSVAQVTMPVLGPVLLQVLWAGCVLTLQSPLPAAFTANGTHLQHLARDPTSGTLYVGATNFLFQLSPGLQLEAVVSTGPVNDSLDCLPPVIPDECPLAQPTNNPNQLLLVSPEALVVCGSVHQGVCELRSLGQIGQLLLRPERPGDTQYVAANDPAVSTVGLVAQGLLGEPLLFVGRGYTSKGVSGGIPPITTRALRPPDPQAAFSYEETAKLAVGRLSEYSHHFVSAFVHGASAYFLFLRRDLKAPSRAFRAYVSRVCLQDQHYYSYVELPLACQGGRYGWIHAAAVTTSKEVARGEVLFAAFSSVAPPTVDWPLSASTGTSGTSVLCAFPLDEVDQLANYTRDACYTREGLAENGTKVADIAYDVLSDCAQLPVDTPDAFPCGSDHTPSPMVSCVPLEATPILELPGVQLTAVAVTMEDGHTIAFLGDSQGQLHRVYLGPGRSVAPYSKQSIQPGSAVSRDLTFDGTFEHLYVATQTTLVKVPVAPCAQRLDCDSCLAHRDPYCGWCVLLGRCSRRSECSRGQGPEQWLWSFQSELGCLRVVAVSPANISREERREVFLSVPGLPSLWPGESYFCYFGDHQSPALLTGSGVMCPSPDPSEAPVLQRGADHVSVNVELRFGAVVIANASLSFYDCMAVTELFPSAPCRACVSSRWGCNWCVWQHLCTHKASCGAGPVVASQQSPLLSLVPPAREALTPFPPTVPKASVTPTPNTFPVEPRAPSTVSDVLPGARPSRLSLWGPWAGPGPILSPTSTESPLHEKPLIPDLPTTPGTTVPTPTALEPVSTPEDLSASYSFPSDAATVSPSEPGPEALPSTGTLDQPPGTAPATTFPGATGSMKPVVDWLVKEGGELPEADEWMGVDTPAFSTSTLLSGDGDSAEHEGSPAPLILLSSLDYQYDTPGLWELGEMSQTVSSCPCVENVHGSLLIPVHVERKIQLRGRNLWLFQDGPRNSECVLELEGLEVAVEAQVECEPPPDAWCHITCQQHQFSYKALQPELQVGLFLRWAGGLRVDSADGLYVVLYDCSVGHGDCSRCQTAMPQYGCVWCEGEQPRCVAREACHEAETVATQCPAPLIHSVEPLTGPVDGGTRVTIRGSNLGQHVQDVLGMVRVAGVPCAVDAGEYEVSSRLVCVTGTTVEEVAGAVAVEVPARGHSVSEVNFAYQDPKVHSIFPDRGPRAGGTRLTLHGSKLLTGRPEDIRVLIGDQPCHLLLEQQQSEQLCCETSPYPMPAALPVTVWFGTTERRLQRGQFTYTSDPNVTSVGPTKSFFSGGREIWVRGQNLDVVLMPRIRVTVVPRTPQPGQGLGQRHHVVPEEIEEPCLVNSSRLIMCRTPALPGPPEDPWVQVEFILDNVVFDFATLSPVPFSYEADPTLHSLNPEDPTTPFRHKPGSVFSVEGENLDLAMSKEEVVAMIGDGPCVVKTLTRHHLYCEPPVEQPLPQHHALQEAPDALPEFTVQMGNLRFSLGHVQYDGESPVAFPVAAQVGLGVGTSLLALGVIIIVLIYRRKSKQALRDYKKVQIQLENLESSVRDRCKKEFTDLMTEMTDLTSDLLGSGIPFLDYKVYAERVFFPGYRESPLHRDLGVPDSRRPTVEQGLGQLSNLLNSKLFLTKFIHTLESQRTFSARDRAYVASLLTVALHGKLEYFTDILRTLLSDLVAQYVAKNPKLMLRRTETVVEKLLTNWMSICLYTFVRDSVGEPLYMLFRGIKHQVDKGPVDSVTGKAKYTLNDNRLLREDVEYRPLTLNALLAVGPGAGDAQGIAVKVLDCDTISQAKEKMLDQLYKGVPLAQRPDSRTLDVEWRSGVAGHLILSDEDVTSEVQGLWRRLNTLQHYKVPDGATVALVPCLTKHVLRENQDYVPGERTPMLEDVDEGGIRPWHLVKPSEEPEPPRPRRGSLRGGERERAKAIPEIYLTRLLSMKGTLQKFVDDLFQVILGTSRPVPLAVKYFFDLLDEQAQQHGISDQDTIHIWKTNSLPLRFWINIIKNPQFVFDVQTSDNMDAVLLVIAQTFMDACTLADHKLGRDSPINKLLYARDIPRYKQMVERYYTDIRQTVPASDQEMNSVLAELSRNYSGDLGARVALHELYKYINKYYDQIITALEEDGTAQKMQLGYRLQQVAAAVENKVTDL</sequence>
<keyword evidence="6" id="KW-0677">Repeat</keyword>
<dbReference type="Gene3D" id="2.60.40.10">
    <property type="entry name" value="Immunoglobulins"/>
    <property type="match status" value="3"/>
</dbReference>
<keyword evidence="15" id="KW-1185">Reference proteome</keyword>
<dbReference type="SUPFAM" id="SSF103575">
    <property type="entry name" value="Plexin repeat"/>
    <property type="match status" value="1"/>
</dbReference>
<dbReference type="Pfam" id="PF18020">
    <property type="entry name" value="TIG_2"/>
    <property type="match status" value="1"/>
</dbReference>
<dbReference type="InterPro" id="IPR036352">
    <property type="entry name" value="Semap_dom_sf"/>
</dbReference>